<gene>
    <name evidence="1" type="ORF">HUJ06_014014</name>
</gene>
<evidence type="ECO:0000313" key="2">
    <source>
        <dbReference type="Proteomes" id="UP000607653"/>
    </source>
</evidence>
<dbReference type="Gene3D" id="1.10.530.10">
    <property type="match status" value="1"/>
</dbReference>
<dbReference type="AlphaFoldDB" id="A0A822Z7N3"/>
<accession>A0A822Z7N3</accession>
<dbReference type="EMBL" id="DUZY01000005">
    <property type="protein sequence ID" value="DAD39691.1"/>
    <property type="molecule type" value="Genomic_DNA"/>
</dbReference>
<dbReference type="SUPFAM" id="SSF53955">
    <property type="entry name" value="Lysozyme-like"/>
    <property type="match status" value="1"/>
</dbReference>
<reference evidence="1 2" key="1">
    <citation type="journal article" date="2020" name="Mol. Biol. Evol.">
        <title>Distinct Expression and Methylation Patterns for Genes with Different Fates following a Single Whole-Genome Duplication in Flowering Plants.</title>
        <authorList>
            <person name="Shi T."/>
            <person name="Rahmani R.S."/>
            <person name="Gugger P.F."/>
            <person name="Wang M."/>
            <person name="Li H."/>
            <person name="Zhang Y."/>
            <person name="Li Z."/>
            <person name="Wang Q."/>
            <person name="Van de Peer Y."/>
            <person name="Marchal K."/>
            <person name="Chen J."/>
        </authorList>
    </citation>
    <scope>NUCLEOTIDE SEQUENCE [LARGE SCALE GENOMIC DNA]</scope>
    <source>
        <tissue evidence="1">Leaf</tissue>
    </source>
</reference>
<evidence type="ECO:0000313" key="1">
    <source>
        <dbReference type="EMBL" id="DAD39691.1"/>
    </source>
</evidence>
<comment type="caution">
    <text evidence="1">The sequence shown here is derived from an EMBL/GenBank/DDBJ whole genome shotgun (WGS) entry which is preliminary data.</text>
</comment>
<protein>
    <submittedName>
        <fullName evidence="1">Uncharacterized protein</fullName>
    </submittedName>
</protein>
<keyword evidence="2" id="KW-1185">Reference proteome</keyword>
<dbReference type="Proteomes" id="UP000607653">
    <property type="component" value="Unassembled WGS sequence"/>
</dbReference>
<dbReference type="InterPro" id="IPR023346">
    <property type="entry name" value="Lysozyme-like_dom_sf"/>
</dbReference>
<proteinExistence type="predicted"/>
<name>A0A822Z7N3_NELNU</name>
<sequence>MERLKEASDSDGLGSPKTMAIDMVVSFKVALWFWMENVHSVITSDHATSLYKRPMTPNKKSMVDVQISAAMTSEIPRMSS</sequence>
<organism evidence="1 2">
    <name type="scientific">Nelumbo nucifera</name>
    <name type="common">Sacred lotus</name>
    <dbReference type="NCBI Taxonomy" id="4432"/>
    <lineage>
        <taxon>Eukaryota</taxon>
        <taxon>Viridiplantae</taxon>
        <taxon>Streptophyta</taxon>
        <taxon>Embryophyta</taxon>
        <taxon>Tracheophyta</taxon>
        <taxon>Spermatophyta</taxon>
        <taxon>Magnoliopsida</taxon>
        <taxon>Proteales</taxon>
        <taxon>Nelumbonaceae</taxon>
        <taxon>Nelumbo</taxon>
    </lineage>
</organism>